<protein>
    <submittedName>
        <fullName evidence="2">Uncharacterized protein</fullName>
    </submittedName>
</protein>
<reference evidence="2" key="1">
    <citation type="submission" date="2021-01" db="EMBL/GenBank/DDBJ databases">
        <authorList>
            <person name="Corre E."/>
            <person name="Pelletier E."/>
            <person name="Niang G."/>
            <person name="Scheremetjew M."/>
            <person name="Finn R."/>
            <person name="Kale V."/>
            <person name="Holt S."/>
            <person name="Cochrane G."/>
            <person name="Meng A."/>
            <person name="Brown T."/>
            <person name="Cohen L."/>
        </authorList>
    </citation>
    <scope>NUCLEOTIDE SEQUENCE</scope>
    <source>
        <strain evidence="2">CCAP 1951/1</strain>
    </source>
</reference>
<evidence type="ECO:0000313" key="2">
    <source>
        <dbReference type="EMBL" id="CAD9119418.1"/>
    </source>
</evidence>
<dbReference type="EMBL" id="HBGF01024942">
    <property type="protein sequence ID" value="CAD9119418.1"/>
    <property type="molecule type" value="Transcribed_RNA"/>
</dbReference>
<evidence type="ECO:0000256" key="1">
    <source>
        <dbReference type="SAM" id="MobiDB-lite"/>
    </source>
</evidence>
<name>A0A7S1M1E0_NEODS</name>
<feature type="compositionally biased region" description="Basic and acidic residues" evidence="1">
    <location>
        <begin position="125"/>
        <end position="148"/>
    </location>
</feature>
<proteinExistence type="predicted"/>
<dbReference type="AlphaFoldDB" id="A0A7S1M1E0"/>
<gene>
    <name evidence="2" type="ORF">NDES1114_LOCUS16531</name>
</gene>
<feature type="region of interest" description="Disordered" evidence="1">
    <location>
        <begin position="1"/>
        <end position="27"/>
    </location>
</feature>
<sequence length="173" mass="18923">MNAPSDSAVAAIADRQRHRRAEPHAPSGAAWQAAVSDCDHLLTIVEQLRGAAPSGAAAEMSAIQVLREDITHREAQVAEREQRVWGWRLVATARDAEVQRELEAIEARESDLQRREASLAQREAAQAEKEAAHAARASALEEEHARNTRTLRDEVARLRSRVLGPGAIDTSGM</sequence>
<feature type="region of interest" description="Disordered" evidence="1">
    <location>
        <begin position="116"/>
        <end position="148"/>
    </location>
</feature>
<accession>A0A7S1M1E0</accession>
<organism evidence="2">
    <name type="scientific">Neobodo designis</name>
    <name type="common">Flagellated protozoan</name>
    <name type="synonym">Bodo designis</name>
    <dbReference type="NCBI Taxonomy" id="312471"/>
    <lineage>
        <taxon>Eukaryota</taxon>
        <taxon>Discoba</taxon>
        <taxon>Euglenozoa</taxon>
        <taxon>Kinetoplastea</taxon>
        <taxon>Metakinetoplastina</taxon>
        <taxon>Neobodonida</taxon>
        <taxon>Neobodo</taxon>
    </lineage>
</organism>